<gene>
    <name evidence="2" type="ORF">Q31b_19560</name>
</gene>
<reference evidence="2 3" key="1">
    <citation type="submission" date="2019-02" db="EMBL/GenBank/DDBJ databases">
        <title>Deep-cultivation of Planctomycetes and their phenomic and genomic characterization uncovers novel biology.</title>
        <authorList>
            <person name="Wiegand S."/>
            <person name="Jogler M."/>
            <person name="Boedeker C."/>
            <person name="Pinto D."/>
            <person name="Vollmers J."/>
            <person name="Rivas-Marin E."/>
            <person name="Kohn T."/>
            <person name="Peeters S.H."/>
            <person name="Heuer A."/>
            <person name="Rast P."/>
            <person name="Oberbeckmann S."/>
            <person name="Bunk B."/>
            <person name="Jeske O."/>
            <person name="Meyerdierks A."/>
            <person name="Storesund J.E."/>
            <person name="Kallscheuer N."/>
            <person name="Luecker S."/>
            <person name="Lage O.M."/>
            <person name="Pohl T."/>
            <person name="Merkel B.J."/>
            <person name="Hornburger P."/>
            <person name="Mueller R.-W."/>
            <person name="Bruemmer F."/>
            <person name="Labrenz M."/>
            <person name="Spormann A.M."/>
            <person name="Op Den Camp H."/>
            <person name="Overmann J."/>
            <person name="Amann R."/>
            <person name="Jetten M.S.M."/>
            <person name="Mascher T."/>
            <person name="Medema M.H."/>
            <person name="Devos D.P."/>
            <person name="Kaster A.-K."/>
            <person name="Ovreas L."/>
            <person name="Rohde M."/>
            <person name="Galperin M.Y."/>
            <person name="Jogler C."/>
        </authorList>
    </citation>
    <scope>NUCLEOTIDE SEQUENCE [LARGE SCALE GENOMIC DNA]</scope>
    <source>
        <strain evidence="2 3">Q31b</strain>
    </source>
</reference>
<accession>A0A5C6E6K0</accession>
<name>A0A5C6E6K0_9BACT</name>
<feature type="compositionally biased region" description="Basic and acidic residues" evidence="1">
    <location>
        <begin position="7"/>
        <end position="20"/>
    </location>
</feature>
<dbReference type="RefSeq" id="WP_197171235.1">
    <property type="nucleotide sequence ID" value="NZ_SJPY01000002.1"/>
</dbReference>
<sequence>MLTMTKEFPRHGTESTRDDAIEVAGILESFGTGIAQGLSSEQPAGVRSESSSELELKQKLDVSPR</sequence>
<feature type="region of interest" description="Disordered" evidence="1">
    <location>
        <begin position="36"/>
        <end position="65"/>
    </location>
</feature>
<feature type="region of interest" description="Disordered" evidence="1">
    <location>
        <begin position="1"/>
        <end position="20"/>
    </location>
</feature>
<comment type="caution">
    <text evidence="2">The sequence shown here is derived from an EMBL/GenBank/DDBJ whole genome shotgun (WGS) entry which is preliminary data.</text>
</comment>
<dbReference type="EMBL" id="SJPY01000002">
    <property type="protein sequence ID" value="TWU44420.1"/>
    <property type="molecule type" value="Genomic_DNA"/>
</dbReference>
<proteinExistence type="predicted"/>
<dbReference type="Proteomes" id="UP000315471">
    <property type="component" value="Unassembled WGS sequence"/>
</dbReference>
<evidence type="ECO:0000313" key="3">
    <source>
        <dbReference type="Proteomes" id="UP000315471"/>
    </source>
</evidence>
<keyword evidence="3" id="KW-1185">Reference proteome</keyword>
<organism evidence="2 3">
    <name type="scientific">Novipirellula aureliae</name>
    <dbReference type="NCBI Taxonomy" id="2527966"/>
    <lineage>
        <taxon>Bacteria</taxon>
        <taxon>Pseudomonadati</taxon>
        <taxon>Planctomycetota</taxon>
        <taxon>Planctomycetia</taxon>
        <taxon>Pirellulales</taxon>
        <taxon>Pirellulaceae</taxon>
        <taxon>Novipirellula</taxon>
    </lineage>
</organism>
<evidence type="ECO:0000313" key="2">
    <source>
        <dbReference type="EMBL" id="TWU44420.1"/>
    </source>
</evidence>
<dbReference type="AlphaFoldDB" id="A0A5C6E6K0"/>
<evidence type="ECO:0000256" key="1">
    <source>
        <dbReference type="SAM" id="MobiDB-lite"/>
    </source>
</evidence>
<protein>
    <submittedName>
        <fullName evidence="2">Uncharacterized protein</fullName>
    </submittedName>
</protein>
<feature type="compositionally biased region" description="Basic and acidic residues" evidence="1">
    <location>
        <begin position="54"/>
        <end position="65"/>
    </location>
</feature>